<comment type="caution">
    <text evidence="1">The sequence shown here is derived from an EMBL/GenBank/DDBJ whole genome shotgun (WGS) entry which is preliminary data.</text>
</comment>
<dbReference type="EMBL" id="LAZR01009080">
    <property type="protein sequence ID" value="KKM74806.1"/>
    <property type="molecule type" value="Genomic_DNA"/>
</dbReference>
<dbReference type="AlphaFoldDB" id="A0A0F9KJC5"/>
<organism evidence="1">
    <name type="scientific">marine sediment metagenome</name>
    <dbReference type="NCBI Taxonomy" id="412755"/>
    <lineage>
        <taxon>unclassified sequences</taxon>
        <taxon>metagenomes</taxon>
        <taxon>ecological metagenomes</taxon>
    </lineage>
</organism>
<accession>A0A0F9KJC5</accession>
<reference evidence="1" key="1">
    <citation type="journal article" date="2015" name="Nature">
        <title>Complex archaea that bridge the gap between prokaryotes and eukaryotes.</title>
        <authorList>
            <person name="Spang A."/>
            <person name="Saw J.H."/>
            <person name="Jorgensen S.L."/>
            <person name="Zaremba-Niedzwiedzka K."/>
            <person name="Martijn J."/>
            <person name="Lind A.E."/>
            <person name="van Eijk R."/>
            <person name="Schleper C."/>
            <person name="Guy L."/>
            <person name="Ettema T.J."/>
        </authorList>
    </citation>
    <scope>NUCLEOTIDE SEQUENCE</scope>
</reference>
<gene>
    <name evidence="1" type="ORF">LCGC14_1396690</name>
</gene>
<proteinExistence type="predicted"/>
<sequence>MMYVKHVLGDSQAGDDNRETIYEATRVARISGKTKCGFFLTAPDLWQRRLEGGVIYVMNEAGKTIQTYDLRKDPPRILDTPAAEGV</sequence>
<protein>
    <submittedName>
        <fullName evidence="1">Uncharacterized protein</fullName>
    </submittedName>
</protein>
<name>A0A0F9KJC5_9ZZZZ</name>
<evidence type="ECO:0000313" key="1">
    <source>
        <dbReference type="EMBL" id="KKM74806.1"/>
    </source>
</evidence>